<dbReference type="EMBL" id="JASBNA010000030">
    <property type="protein sequence ID" value="KAK7683490.1"/>
    <property type="molecule type" value="Genomic_DNA"/>
</dbReference>
<feature type="signal peptide" evidence="9">
    <location>
        <begin position="1"/>
        <end position="21"/>
    </location>
</feature>
<keyword evidence="12" id="KW-1185">Reference proteome</keyword>
<keyword evidence="3" id="KW-0146">Chitin degradation</keyword>
<dbReference type="PROSITE" id="PS01095">
    <property type="entry name" value="GH18_1"/>
    <property type="match status" value="1"/>
</dbReference>
<comment type="similarity">
    <text evidence="8">Belongs to the glycosyl hydrolase 18 family.</text>
</comment>
<dbReference type="InterPro" id="IPR017853">
    <property type="entry name" value="GH"/>
</dbReference>
<dbReference type="InterPro" id="IPR001579">
    <property type="entry name" value="Glyco_hydro_18_chit_AS"/>
</dbReference>
<evidence type="ECO:0000313" key="12">
    <source>
        <dbReference type="Proteomes" id="UP001385951"/>
    </source>
</evidence>
<dbReference type="PANTHER" id="PTHR11177">
    <property type="entry name" value="CHITINASE"/>
    <property type="match status" value="1"/>
</dbReference>
<comment type="caution">
    <text evidence="11">The sequence shown here is derived from an EMBL/GenBank/DDBJ whole genome shotgun (WGS) entry which is preliminary data.</text>
</comment>
<dbReference type="PROSITE" id="PS51910">
    <property type="entry name" value="GH18_2"/>
    <property type="match status" value="1"/>
</dbReference>
<organism evidence="11 12">
    <name type="scientific">Cerrena zonata</name>
    <dbReference type="NCBI Taxonomy" id="2478898"/>
    <lineage>
        <taxon>Eukaryota</taxon>
        <taxon>Fungi</taxon>
        <taxon>Dikarya</taxon>
        <taxon>Basidiomycota</taxon>
        <taxon>Agaricomycotina</taxon>
        <taxon>Agaricomycetes</taxon>
        <taxon>Polyporales</taxon>
        <taxon>Cerrenaceae</taxon>
        <taxon>Cerrena</taxon>
    </lineage>
</organism>
<comment type="catalytic activity">
    <reaction evidence="1">
        <text>Random endo-hydrolysis of N-acetyl-beta-D-glucosaminide (1-&gt;4)-beta-linkages in chitin and chitodextrins.</text>
        <dbReference type="EC" id="3.2.1.14"/>
    </reaction>
</comment>
<evidence type="ECO:0000259" key="10">
    <source>
        <dbReference type="PROSITE" id="PS51910"/>
    </source>
</evidence>
<evidence type="ECO:0000256" key="4">
    <source>
        <dbReference type="ARBA" id="ARBA00023277"/>
    </source>
</evidence>
<dbReference type="SUPFAM" id="SSF51445">
    <property type="entry name" value="(Trans)glycosidases"/>
    <property type="match status" value="1"/>
</dbReference>
<dbReference type="InterPro" id="IPR001223">
    <property type="entry name" value="Glyco_hydro18_cat"/>
</dbReference>
<keyword evidence="4" id="KW-0119">Carbohydrate metabolism</keyword>
<gene>
    <name evidence="11" type="ORF">QCA50_013324</name>
</gene>
<dbReference type="Pfam" id="PF00704">
    <property type="entry name" value="Glyco_hydro_18"/>
    <property type="match status" value="1"/>
</dbReference>
<evidence type="ECO:0000256" key="7">
    <source>
        <dbReference type="RuleBase" id="RU000489"/>
    </source>
</evidence>
<accession>A0AAW0FQC0</accession>
<evidence type="ECO:0000256" key="6">
    <source>
        <dbReference type="ARBA" id="ARBA00023326"/>
    </source>
</evidence>
<dbReference type="SMART" id="SM00636">
    <property type="entry name" value="Glyco_18"/>
    <property type="match status" value="1"/>
</dbReference>
<keyword evidence="6" id="KW-0624">Polysaccharide degradation</keyword>
<dbReference type="Gene3D" id="3.20.20.80">
    <property type="entry name" value="Glycosidases"/>
    <property type="match status" value="1"/>
</dbReference>
<dbReference type="AlphaFoldDB" id="A0AAW0FQC0"/>
<feature type="domain" description="GH18" evidence="10">
    <location>
        <begin position="59"/>
        <end position="397"/>
    </location>
</feature>
<keyword evidence="2 7" id="KW-0378">Hydrolase</keyword>
<dbReference type="Proteomes" id="UP001385951">
    <property type="component" value="Unassembled WGS sequence"/>
</dbReference>
<dbReference type="GO" id="GO:0005576">
    <property type="term" value="C:extracellular region"/>
    <property type="evidence" value="ECO:0007669"/>
    <property type="project" value="TreeGrafter"/>
</dbReference>
<evidence type="ECO:0000256" key="3">
    <source>
        <dbReference type="ARBA" id="ARBA00023024"/>
    </source>
</evidence>
<dbReference type="GO" id="GO:0008843">
    <property type="term" value="F:endochitinase activity"/>
    <property type="evidence" value="ECO:0007669"/>
    <property type="project" value="UniProtKB-EC"/>
</dbReference>
<evidence type="ECO:0000256" key="2">
    <source>
        <dbReference type="ARBA" id="ARBA00022801"/>
    </source>
</evidence>
<dbReference type="GO" id="GO:0008061">
    <property type="term" value="F:chitin binding"/>
    <property type="evidence" value="ECO:0007669"/>
    <property type="project" value="InterPro"/>
</dbReference>
<name>A0AAW0FQC0_9APHY</name>
<evidence type="ECO:0000256" key="1">
    <source>
        <dbReference type="ARBA" id="ARBA00000822"/>
    </source>
</evidence>
<sequence length="397" mass="42438">MLHMLPLSLIALLPLTTSVWAAPACSVRVASSTASATAAASSATGSVQSSGNSNSTNGRVALAWYAGWSASTSPPSGLSWSKYTHMQFSFGITAPGGQVSLELSDEDGTVLPNFVKVAQQNNVKAILTIGGWTGSQYFSSAVATNDSRAQFIDTLTGLVTKYDLDGLDFDWEYPNALGIGCNEKSPQDTENYLQFLTELRATDVMQGKVMSAATSITPFFDSNGQPSSDVSGFAKVLDHISIMNYDVYGNWSSADGVGPLAPLDDTCGVPGQLGSATSAVKLWTDAGFPASQIVLGVAAYGRSFFVTDADATATSNSATSNSSLEALPQGAFAIAAYPSFNPAQQPMGDSRDANGTDTGYLWCYDNWPFWCLELRWHDWFFLERGWYGSSWYRVQIR</sequence>
<proteinExistence type="inferred from homology"/>
<dbReference type="InterPro" id="IPR011583">
    <property type="entry name" value="Chitinase_II/V-like_cat"/>
</dbReference>
<evidence type="ECO:0000256" key="5">
    <source>
        <dbReference type="ARBA" id="ARBA00023295"/>
    </source>
</evidence>
<keyword evidence="5 7" id="KW-0326">Glycosidase</keyword>
<evidence type="ECO:0000256" key="9">
    <source>
        <dbReference type="SAM" id="SignalP"/>
    </source>
</evidence>
<reference evidence="11 12" key="1">
    <citation type="submission" date="2022-09" db="EMBL/GenBank/DDBJ databases">
        <authorList>
            <person name="Palmer J.M."/>
        </authorList>
    </citation>
    <scope>NUCLEOTIDE SEQUENCE [LARGE SCALE GENOMIC DNA]</scope>
    <source>
        <strain evidence="11 12">DSM 7382</strain>
    </source>
</reference>
<dbReference type="InterPro" id="IPR050314">
    <property type="entry name" value="Glycosyl_Hydrlase_18"/>
</dbReference>
<protein>
    <recommendedName>
        <fullName evidence="10">GH18 domain-containing protein</fullName>
    </recommendedName>
</protein>
<dbReference type="PANTHER" id="PTHR11177:SF317">
    <property type="entry name" value="CHITINASE 12-RELATED"/>
    <property type="match status" value="1"/>
</dbReference>
<evidence type="ECO:0000313" key="11">
    <source>
        <dbReference type="EMBL" id="KAK7683490.1"/>
    </source>
</evidence>
<dbReference type="GO" id="GO:0000272">
    <property type="term" value="P:polysaccharide catabolic process"/>
    <property type="evidence" value="ECO:0007669"/>
    <property type="project" value="UniProtKB-KW"/>
</dbReference>
<feature type="chain" id="PRO_5043956731" description="GH18 domain-containing protein" evidence="9">
    <location>
        <begin position="22"/>
        <end position="397"/>
    </location>
</feature>
<evidence type="ECO:0000256" key="8">
    <source>
        <dbReference type="RuleBase" id="RU004453"/>
    </source>
</evidence>
<dbReference type="GO" id="GO:0006032">
    <property type="term" value="P:chitin catabolic process"/>
    <property type="evidence" value="ECO:0007669"/>
    <property type="project" value="UniProtKB-KW"/>
</dbReference>
<keyword evidence="9" id="KW-0732">Signal</keyword>